<dbReference type="AlphaFoldDB" id="A0AAW3FDL0"/>
<comment type="caution">
    <text evidence="1">The sequence shown here is derived from an EMBL/GenBank/DDBJ whole genome shotgun (WGS) entry which is preliminary data.</text>
</comment>
<gene>
    <name evidence="1" type="ORF">HMPREF2132_09395</name>
</gene>
<organism evidence="1 2">
    <name type="scientific">Prevotella histicola JCM 15637 = DNF00424</name>
    <dbReference type="NCBI Taxonomy" id="1236504"/>
    <lineage>
        <taxon>Bacteria</taxon>
        <taxon>Pseudomonadati</taxon>
        <taxon>Bacteroidota</taxon>
        <taxon>Bacteroidia</taxon>
        <taxon>Bacteroidales</taxon>
        <taxon>Prevotellaceae</taxon>
        <taxon>Prevotella</taxon>
    </lineage>
</organism>
<evidence type="ECO:0000313" key="2">
    <source>
        <dbReference type="Proteomes" id="UP000029533"/>
    </source>
</evidence>
<protein>
    <submittedName>
        <fullName evidence="1">Uncharacterized protein</fullName>
    </submittedName>
</protein>
<accession>A0AAW3FDL0</accession>
<dbReference type="Proteomes" id="UP000029533">
    <property type="component" value="Unassembled WGS sequence"/>
</dbReference>
<reference evidence="1 2" key="1">
    <citation type="submission" date="2014-07" db="EMBL/GenBank/DDBJ databases">
        <authorList>
            <person name="McCorrison J."/>
            <person name="Sanka R."/>
            <person name="Torralba M."/>
            <person name="Gillis M."/>
            <person name="Haft D.H."/>
            <person name="Methe B."/>
            <person name="Sutton G."/>
            <person name="Nelson K.E."/>
        </authorList>
    </citation>
    <scope>NUCLEOTIDE SEQUENCE [LARGE SCALE GENOMIC DNA]</scope>
    <source>
        <strain evidence="1 2">DNF00424</strain>
    </source>
</reference>
<proteinExistence type="predicted"/>
<sequence length="60" mass="6651">MQKGVFYIAKGHVLFGSYESLLQKGVTRGGARAFLWVCSWLVMDIPLAAVEVFKSGLFVK</sequence>
<name>A0AAW3FDL0_9BACT</name>
<evidence type="ECO:0000313" key="1">
    <source>
        <dbReference type="EMBL" id="KGF25498.1"/>
    </source>
</evidence>
<dbReference type="EMBL" id="JRNJ01000080">
    <property type="protein sequence ID" value="KGF25498.1"/>
    <property type="molecule type" value="Genomic_DNA"/>
</dbReference>